<feature type="transmembrane region" description="Helical" evidence="1">
    <location>
        <begin position="21"/>
        <end position="41"/>
    </location>
</feature>
<keyword evidence="1" id="KW-0472">Membrane</keyword>
<dbReference type="AlphaFoldDB" id="A0A5C8ESS9"/>
<keyword evidence="1" id="KW-0812">Transmembrane</keyword>
<dbReference type="Proteomes" id="UP000323176">
    <property type="component" value="Unassembled WGS sequence"/>
</dbReference>
<name>A0A5C8ESS9_BRAPL</name>
<evidence type="ECO:0000313" key="3">
    <source>
        <dbReference type="Proteomes" id="UP000323176"/>
    </source>
</evidence>
<dbReference type="InterPro" id="IPR003425">
    <property type="entry name" value="CCB3/YggT"/>
</dbReference>
<dbReference type="EMBL" id="SAXY01000055">
    <property type="protein sequence ID" value="TXJ39802.1"/>
    <property type="molecule type" value="Genomic_DNA"/>
</dbReference>
<dbReference type="OrthoDB" id="47652at2"/>
<evidence type="ECO:0000256" key="1">
    <source>
        <dbReference type="SAM" id="Phobius"/>
    </source>
</evidence>
<proteinExistence type="predicted"/>
<keyword evidence="1" id="KW-1133">Transmembrane helix</keyword>
<evidence type="ECO:0000313" key="2">
    <source>
        <dbReference type="EMBL" id="TXJ39802.1"/>
    </source>
</evidence>
<organism evidence="2 3">
    <name type="scientific">Brachyspira pilosicoli</name>
    <name type="common">Serpulina pilosicoli</name>
    <dbReference type="NCBI Taxonomy" id="52584"/>
    <lineage>
        <taxon>Bacteria</taxon>
        <taxon>Pseudomonadati</taxon>
        <taxon>Spirochaetota</taxon>
        <taxon>Spirochaetia</taxon>
        <taxon>Brachyspirales</taxon>
        <taxon>Brachyspiraceae</taxon>
        <taxon>Brachyspira</taxon>
    </lineage>
</organism>
<dbReference type="Pfam" id="PF02325">
    <property type="entry name" value="CCB3_YggT"/>
    <property type="match status" value="1"/>
</dbReference>
<protein>
    <submittedName>
        <fullName evidence="2">YggT family protein</fullName>
    </submittedName>
</protein>
<feature type="transmembrane region" description="Helical" evidence="1">
    <location>
        <begin position="80"/>
        <end position="101"/>
    </location>
</feature>
<sequence>MLIQIINFIYVLIMQALRLYSFIWFIWIIISWLTAFGAIHLDYYNPIVNFFYRITDGVIDKVFGNFRDKLIIGVIDLSPLVFLLILQMVVPPLITMLYRFVIRLIL</sequence>
<reference evidence="2 3" key="1">
    <citation type="journal article" date="1992" name="Lakartidningen">
        <title>[Penicillin V and not amoxicillin is the first choice preparation in acute otitis].</title>
        <authorList>
            <person name="Kamme C."/>
            <person name="Lundgren K."/>
            <person name="Prellner K."/>
        </authorList>
    </citation>
    <scope>NUCLEOTIDE SEQUENCE [LARGE SCALE GENOMIC DNA]</scope>
    <source>
        <strain evidence="2 3">PC5538III-hc</strain>
    </source>
</reference>
<accession>A0A5C8ESS9</accession>
<comment type="caution">
    <text evidence="2">The sequence shown here is derived from an EMBL/GenBank/DDBJ whole genome shotgun (WGS) entry which is preliminary data.</text>
</comment>
<gene>
    <name evidence="2" type="ORF">EPJ72_09015</name>
</gene>
<dbReference type="GO" id="GO:0016020">
    <property type="term" value="C:membrane"/>
    <property type="evidence" value="ECO:0007669"/>
    <property type="project" value="InterPro"/>
</dbReference>